<dbReference type="PIRSF" id="PIRSF018637">
    <property type="entry name" value="TrmK"/>
    <property type="match status" value="1"/>
</dbReference>
<dbReference type="Pfam" id="PF04816">
    <property type="entry name" value="TrmK"/>
    <property type="match status" value="1"/>
</dbReference>
<reference evidence="2 4" key="1">
    <citation type="submission" date="2017-10" db="EMBL/GenBank/DDBJ databases">
        <title>Effective Description of Clostridium neonatale sp. nov. linked to necrotizing enterocolitis in neonates and a clarification of species assignable to the genus Clostridium (Prazmowski 1880) emend. Lawson and Rainey 2016.</title>
        <authorList>
            <person name="Bernard K."/>
            <person name="Burdz T."/>
            <person name="Wiebe D."/>
            <person name="Balcewich B."/>
            <person name="Alfa M."/>
            <person name="Bernier A.-M."/>
        </authorList>
    </citation>
    <scope>NUCLEOTIDE SEQUENCE [LARGE SCALE GENOMIC DNA]</scope>
    <source>
        <strain evidence="2 4">LCDC99A005</strain>
    </source>
</reference>
<dbReference type="Proteomes" id="UP000789738">
    <property type="component" value="Unassembled WGS sequence"/>
</dbReference>
<dbReference type="EMBL" id="UWJD01000002">
    <property type="protein sequence ID" value="VCT85510.1"/>
    <property type="molecule type" value="Genomic_DNA"/>
</dbReference>
<name>A0A2A7MKD2_9CLOT</name>
<protein>
    <submittedName>
        <fullName evidence="2">SAM-dependent methyltransferase</fullName>
    </submittedName>
    <submittedName>
        <fullName evidence="1">TNRA methyltransferase</fullName>
    </submittedName>
    <submittedName>
        <fullName evidence="3">tRNA (Adenine(22)-N(1))-methyltransferase</fullName>
        <ecNumber evidence="3">2.1.1.217</ecNumber>
    </submittedName>
</protein>
<dbReference type="EC" id="2.1.1.217" evidence="3"/>
<dbReference type="PANTHER" id="PTHR38451:SF1">
    <property type="entry name" value="TRNA (ADENINE(22)-N(1))-METHYLTRANSFERASE"/>
    <property type="match status" value="1"/>
</dbReference>
<reference evidence="1" key="3">
    <citation type="submission" date="2021-10" db="EMBL/GenBank/DDBJ databases">
        <authorList>
            <person name="Mesa V."/>
        </authorList>
    </citation>
    <scope>NUCLEOTIDE SEQUENCE</scope>
    <source>
        <strain evidence="1">CC3_PB</strain>
    </source>
</reference>
<dbReference type="OrthoDB" id="5881184at2"/>
<dbReference type="SUPFAM" id="SSF53335">
    <property type="entry name" value="S-adenosyl-L-methionine-dependent methyltransferases"/>
    <property type="match status" value="1"/>
</dbReference>
<dbReference type="STRING" id="137838.GCA_001458595_03617"/>
<dbReference type="GO" id="GO:0032259">
    <property type="term" value="P:methylation"/>
    <property type="evidence" value="ECO:0007669"/>
    <property type="project" value="UniProtKB-KW"/>
</dbReference>
<dbReference type="EMBL" id="PDCJ01000001">
    <property type="protein sequence ID" value="PEG32126.1"/>
    <property type="molecule type" value="Genomic_DNA"/>
</dbReference>
<gene>
    <name evidence="3" type="primary">trmK</name>
    <name evidence="1" type="ORF">CNEO_41896</name>
    <name evidence="3" type="ORF">CNEONATNEC25_03113</name>
    <name evidence="2" type="ORF">CQ394_10650</name>
</gene>
<keyword evidence="2" id="KW-0808">Transferase</keyword>
<evidence type="ECO:0000313" key="5">
    <source>
        <dbReference type="Proteomes" id="UP000431451"/>
    </source>
</evidence>
<keyword evidence="2" id="KW-0489">Methyltransferase</keyword>
<sequence length="230" mass="26731">MELSKRLNWILEKVDKCETIIDVGTDHGYIPIKLIKDNIASRVIASDINKEPLEKARINASLDGVIEKVDLRLGGGLKTLKSKEVQGIIIAGMGGNLIRDILEADLDKVKDVDYLVLQPAQNPEVLREYLYTHEYEIIDEDICLDEGKYYELFKVKYKKNNITKLEDVFYEISPVMLKKRTETLKSYIEDKVEKNNKILNFINDDTEHAKERKKQLIRKNEILEKFLKDF</sequence>
<dbReference type="Gene3D" id="3.40.50.150">
    <property type="entry name" value="Vaccinia Virus protein VP39"/>
    <property type="match status" value="1"/>
</dbReference>
<dbReference type="EMBL" id="CAKJVE010000004">
    <property type="protein sequence ID" value="CAG9705454.1"/>
    <property type="molecule type" value="Genomic_DNA"/>
</dbReference>
<evidence type="ECO:0000313" key="2">
    <source>
        <dbReference type="EMBL" id="PEG32126.1"/>
    </source>
</evidence>
<evidence type="ECO:0000313" key="3">
    <source>
        <dbReference type="EMBL" id="VCT85510.1"/>
    </source>
</evidence>
<proteinExistence type="predicted"/>
<accession>A0A2A7MKD2</accession>
<dbReference type="GO" id="GO:0160105">
    <property type="term" value="F:tRNA (adenine(22)-N1)-methyltransferase activity"/>
    <property type="evidence" value="ECO:0007669"/>
    <property type="project" value="UniProtKB-EC"/>
</dbReference>
<dbReference type="Proteomes" id="UP000431451">
    <property type="component" value="Unassembled WGS sequence"/>
</dbReference>
<dbReference type="RefSeq" id="WP_058296273.1">
    <property type="nucleotide sequence ID" value="NZ_CAKJVD010000009.1"/>
</dbReference>
<evidence type="ECO:0000313" key="1">
    <source>
        <dbReference type="EMBL" id="CAG9705454.1"/>
    </source>
</evidence>
<dbReference type="AlphaFoldDB" id="A0A2A7MKD2"/>
<dbReference type="InterPro" id="IPR006901">
    <property type="entry name" value="TrmK"/>
</dbReference>
<organism evidence="2 4">
    <name type="scientific">Clostridium neonatale</name>
    <dbReference type="NCBI Taxonomy" id="137838"/>
    <lineage>
        <taxon>Bacteria</taxon>
        <taxon>Bacillati</taxon>
        <taxon>Bacillota</taxon>
        <taxon>Clostridia</taxon>
        <taxon>Eubacteriales</taxon>
        <taxon>Clostridiaceae</taxon>
        <taxon>Clostridium</taxon>
    </lineage>
</organism>
<evidence type="ECO:0000313" key="4">
    <source>
        <dbReference type="Proteomes" id="UP000220840"/>
    </source>
</evidence>
<reference evidence="3 5" key="2">
    <citation type="submission" date="2018-06" db="EMBL/GenBank/DDBJ databases">
        <authorList>
            <consortium name="IHU Genomes"/>
        </authorList>
    </citation>
    <scope>NUCLEOTIDE SEQUENCE [LARGE SCALE GENOMIC DNA]</scope>
    <source>
        <strain evidence="3 5">NEC25</strain>
    </source>
</reference>
<dbReference type="PANTHER" id="PTHR38451">
    <property type="entry name" value="TRNA (ADENINE(22)-N(1))-METHYLTRANSFERASE"/>
    <property type="match status" value="1"/>
</dbReference>
<dbReference type="InterPro" id="IPR029063">
    <property type="entry name" value="SAM-dependent_MTases_sf"/>
</dbReference>
<keyword evidence="4" id="KW-1185">Reference proteome</keyword>
<dbReference type="Proteomes" id="UP000220840">
    <property type="component" value="Unassembled WGS sequence"/>
</dbReference>